<dbReference type="PROSITE" id="PS00756">
    <property type="entry name" value="SECY_2"/>
    <property type="match status" value="1"/>
</dbReference>
<dbReference type="InterPro" id="IPR002208">
    <property type="entry name" value="SecY/SEC61-alpha"/>
</dbReference>
<dbReference type="InterPro" id="IPR023201">
    <property type="entry name" value="SecY_dom_sf"/>
</dbReference>
<comment type="subcellular location">
    <subcellularLocation>
        <location evidence="1">Endomembrane system</location>
        <topology evidence="1">Multi-pass membrane protein</topology>
    </subcellularLocation>
    <subcellularLocation>
        <location evidence="10">Membrane</location>
        <topology evidence="10">Multi-pass membrane protein</topology>
    </subcellularLocation>
</comment>
<evidence type="ECO:0000256" key="4">
    <source>
        <dbReference type="ARBA" id="ARBA00022692"/>
    </source>
</evidence>
<dbReference type="NCBIfam" id="NF006341">
    <property type="entry name" value="PRK08568.1-5"/>
    <property type="match status" value="1"/>
</dbReference>
<comment type="function">
    <text evidence="9">The central subunit of the protein translocation channel SecYEG. Consists of two halves formed by TMs 1-5 and 6-10. These two domains form a lateral gate at the front which open onto the bilayer between TMs 2 and 7, and are clamped together by SecE at the back. The channel is closed by both a pore ring composed of hydrophobic SecY resides and a short helix (helix 2A) on the extracellular side of the membrane which forms a plug. The plug probably moves laterally to allow the channel to open. The ring and the pore may move independently.</text>
</comment>
<dbReference type="GeneID" id="13796378"/>
<feature type="transmembrane region" description="Helical" evidence="12">
    <location>
        <begin position="241"/>
        <end position="261"/>
    </location>
</feature>
<comment type="similarity">
    <text evidence="2 11">Belongs to the SecY/SEC61-alpha family.</text>
</comment>
<dbReference type="InterPro" id="IPR030659">
    <property type="entry name" value="SecY_CS"/>
</dbReference>
<gene>
    <name evidence="14" type="primary">secY</name>
    <name evidence="14" type="ordered locus">Ngar_c02020</name>
</gene>
<dbReference type="GO" id="GO:0015031">
    <property type="term" value="P:protein transport"/>
    <property type="evidence" value="ECO:0007669"/>
    <property type="project" value="UniProtKB-KW"/>
</dbReference>
<dbReference type="HOGENOM" id="CLU_031763_3_0_2"/>
<feature type="transmembrane region" description="Helical" evidence="12">
    <location>
        <begin position="417"/>
        <end position="438"/>
    </location>
</feature>
<evidence type="ECO:0000256" key="7">
    <source>
        <dbReference type="ARBA" id="ARBA00023010"/>
    </source>
</evidence>
<evidence type="ECO:0000256" key="1">
    <source>
        <dbReference type="ARBA" id="ARBA00004127"/>
    </source>
</evidence>
<feature type="domain" description="Translocon Sec61/SecY plug" evidence="13">
    <location>
        <begin position="47"/>
        <end position="80"/>
    </location>
</feature>
<evidence type="ECO:0000256" key="12">
    <source>
        <dbReference type="SAM" id="Phobius"/>
    </source>
</evidence>
<evidence type="ECO:0000256" key="5">
    <source>
        <dbReference type="ARBA" id="ARBA00022927"/>
    </source>
</evidence>
<proteinExistence type="inferred from homology"/>
<keyword evidence="3 10" id="KW-0813">Transport</keyword>
<dbReference type="Pfam" id="PF00344">
    <property type="entry name" value="SecY"/>
    <property type="match status" value="1"/>
</dbReference>
<evidence type="ECO:0000256" key="6">
    <source>
        <dbReference type="ARBA" id="ARBA00022989"/>
    </source>
</evidence>
<evidence type="ECO:0000256" key="9">
    <source>
        <dbReference type="RuleBase" id="RU000537"/>
    </source>
</evidence>
<evidence type="ECO:0000256" key="3">
    <source>
        <dbReference type="ARBA" id="ARBA00022448"/>
    </source>
</evidence>
<dbReference type="STRING" id="1237085.Ngar_c02020"/>
<feature type="transmembrane region" description="Helical" evidence="12">
    <location>
        <begin position="69"/>
        <end position="97"/>
    </location>
</feature>
<dbReference type="PROSITE" id="PS00755">
    <property type="entry name" value="SECY_1"/>
    <property type="match status" value="1"/>
</dbReference>
<feature type="transmembrane region" description="Helical" evidence="12">
    <location>
        <begin position="282"/>
        <end position="308"/>
    </location>
</feature>
<protein>
    <recommendedName>
        <fullName evidence="9">Protein translocase subunit SecY</fullName>
    </recommendedName>
</protein>
<keyword evidence="15" id="KW-1185">Reference proteome</keyword>
<dbReference type="InterPro" id="IPR019561">
    <property type="entry name" value="Translocon_Sec61/SecY_plug_dom"/>
</dbReference>
<dbReference type="FunCoup" id="K0I7B2">
    <property type="interactions" value="193"/>
</dbReference>
<evidence type="ECO:0000256" key="11">
    <source>
        <dbReference type="RuleBase" id="RU004349"/>
    </source>
</evidence>
<dbReference type="NCBIfam" id="TIGR00967">
    <property type="entry name" value="3a0501s007"/>
    <property type="match status" value="1"/>
</dbReference>
<feature type="transmembrane region" description="Helical" evidence="12">
    <location>
        <begin position="179"/>
        <end position="203"/>
    </location>
</feature>
<dbReference type="EMBL" id="CP002408">
    <property type="protein sequence ID" value="AFU57151.1"/>
    <property type="molecule type" value="Genomic_DNA"/>
</dbReference>
<dbReference type="Pfam" id="PF10559">
    <property type="entry name" value="Plug_translocon"/>
    <property type="match status" value="1"/>
</dbReference>
<keyword evidence="5 10" id="KW-0653">Protein transport</keyword>
<keyword evidence="7 10" id="KW-0811">Translocation</keyword>
<dbReference type="PRINTS" id="PR00303">
    <property type="entry name" value="SECYTRNLCASE"/>
</dbReference>
<organism evidence="14 15">
    <name type="scientific">Nitrososphaera gargensis (strain Ga9.2)</name>
    <dbReference type="NCBI Taxonomy" id="1237085"/>
    <lineage>
        <taxon>Archaea</taxon>
        <taxon>Nitrososphaerota</taxon>
        <taxon>Nitrososphaeria</taxon>
        <taxon>Nitrososphaerales</taxon>
        <taxon>Nitrososphaeraceae</taxon>
        <taxon>Nitrososphaera</taxon>
    </lineage>
</organism>
<dbReference type="PATRIC" id="fig|1237085.11.peg.202"/>
<dbReference type="KEGG" id="nga:Ngar_c02020"/>
<keyword evidence="6 12" id="KW-1133">Transmembrane helix</keyword>
<evidence type="ECO:0000256" key="8">
    <source>
        <dbReference type="ARBA" id="ARBA00023136"/>
    </source>
</evidence>
<dbReference type="Gene3D" id="1.10.3370.10">
    <property type="entry name" value="SecY subunit domain"/>
    <property type="match status" value="1"/>
</dbReference>
<keyword evidence="8 12" id="KW-0472">Membrane</keyword>
<evidence type="ECO:0000313" key="15">
    <source>
        <dbReference type="Proteomes" id="UP000008037"/>
    </source>
</evidence>
<evidence type="ECO:0000259" key="13">
    <source>
        <dbReference type="Pfam" id="PF10559"/>
    </source>
</evidence>
<name>K0I7B2_NITGG</name>
<dbReference type="GO" id="GO:0012505">
    <property type="term" value="C:endomembrane system"/>
    <property type="evidence" value="ECO:0007669"/>
    <property type="project" value="UniProtKB-SubCell"/>
</dbReference>
<dbReference type="Proteomes" id="UP000008037">
    <property type="component" value="Chromosome"/>
</dbReference>
<reference evidence="14 15" key="1">
    <citation type="journal article" date="2012" name="Environ. Microbiol.">
        <title>The genome of the ammonia-oxidizing Candidatus Nitrososphaera gargensis: insights into metabolic versatility and environmental adaptations.</title>
        <authorList>
            <person name="Spang A."/>
            <person name="Poehlein A."/>
            <person name="Offre P."/>
            <person name="Zumbragel S."/>
            <person name="Haider S."/>
            <person name="Rychlik N."/>
            <person name="Nowka B."/>
            <person name="Schmeisser C."/>
            <person name="Lebedeva E.V."/>
            <person name="Rattei T."/>
            <person name="Bohm C."/>
            <person name="Schmid M."/>
            <person name="Galushko A."/>
            <person name="Hatzenpichler R."/>
            <person name="Weinmaier T."/>
            <person name="Daniel R."/>
            <person name="Schleper C."/>
            <person name="Spieck E."/>
            <person name="Streit W."/>
            <person name="Wagner M."/>
        </authorList>
    </citation>
    <scope>NUCLEOTIDE SEQUENCE [LARGE SCALE GENOMIC DNA]</scope>
    <source>
        <strain evidence="15">Ga9.2</strain>
    </source>
</reference>
<feature type="transmembrane region" description="Helical" evidence="12">
    <location>
        <begin position="444"/>
        <end position="462"/>
    </location>
</feature>
<dbReference type="AlphaFoldDB" id="K0I7B2"/>
<accession>K0I7B2</accession>
<sequence>MSSTTTSEHGLRRFIKAASAYVPQVPKPKKKVSLTEKFVWTGIALFAYLVMAQIPLYGVTDDPRFDFLAFARVIFAAQQGTLMELGIGPIVTAGLLMQLLKGSDLIRLDFKNPDDRSLFTSATKIVTIIVIVAEGALYGASVYGPLTAPEAPHAIYVLVLQLIGASVIVMLMDEMVQKGWGIGSGLSLFIMAGIAQTILWSVFSVVPADDGPVGIFPFTIDAIVNGHGADAIFRVGQLPSLFVLALTIAIILILVYIEGIHVDVPIVSTKYRGFTAVYPIKLLYTSVIPVILASALIANAVFMGNMLWANYNPNNQNPAFNWIAMFDTQSAQQGGQPTPIGGILYYITAPRGLDAAAADPLRAVVYVLFLTGIVTVFSRLWVELGGLSARTAARNLLDADVQVPGFRRSEGSVETLLNRYIPALTLLSGIIIGLLAGISDVLNVFGTGTGILLMVNIMVSYYQTLVKEQVDVNMPGLAALIGRKQ</sequence>
<feature type="transmembrane region" description="Helical" evidence="12">
    <location>
        <begin position="38"/>
        <end position="57"/>
    </location>
</feature>
<dbReference type="GO" id="GO:0016020">
    <property type="term" value="C:membrane"/>
    <property type="evidence" value="ECO:0007669"/>
    <property type="project" value="UniProtKB-SubCell"/>
</dbReference>
<dbReference type="InParanoid" id="K0I7B2"/>
<evidence type="ECO:0000313" key="14">
    <source>
        <dbReference type="EMBL" id="AFU57151.1"/>
    </source>
</evidence>
<evidence type="ECO:0000256" key="10">
    <source>
        <dbReference type="RuleBase" id="RU003484"/>
    </source>
</evidence>
<evidence type="ECO:0000256" key="2">
    <source>
        <dbReference type="ARBA" id="ARBA00005751"/>
    </source>
</evidence>
<dbReference type="PIRSF" id="PIRSF004557">
    <property type="entry name" value="SecY"/>
    <property type="match status" value="1"/>
</dbReference>
<feature type="transmembrane region" description="Helical" evidence="12">
    <location>
        <begin position="153"/>
        <end position="172"/>
    </location>
</feature>
<feature type="transmembrane region" description="Helical" evidence="12">
    <location>
        <begin position="118"/>
        <end position="141"/>
    </location>
</feature>
<dbReference type="SUPFAM" id="SSF103491">
    <property type="entry name" value="Preprotein translocase SecY subunit"/>
    <property type="match status" value="1"/>
</dbReference>
<keyword evidence="4 10" id="KW-0812">Transmembrane</keyword>
<dbReference type="OrthoDB" id="371914at2157"/>
<feature type="transmembrane region" description="Helical" evidence="12">
    <location>
        <begin position="363"/>
        <end position="382"/>
    </location>
</feature>
<dbReference type="RefSeq" id="WP_015017724.1">
    <property type="nucleotide sequence ID" value="NC_018719.1"/>
</dbReference>
<dbReference type="PANTHER" id="PTHR10906">
    <property type="entry name" value="SECY/SEC61-ALPHA FAMILY MEMBER"/>
    <property type="match status" value="1"/>
</dbReference>